<protein>
    <submittedName>
        <fullName evidence="1">Uncharacterized protein</fullName>
    </submittedName>
</protein>
<evidence type="ECO:0000313" key="1">
    <source>
        <dbReference type="EMBL" id="CAB4121114.1"/>
    </source>
</evidence>
<dbReference type="EMBL" id="LR796144">
    <property type="protein sequence ID" value="CAB4121114.1"/>
    <property type="molecule type" value="Genomic_DNA"/>
</dbReference>
<evidence type="ECO:0000313" key="2">
    <source>
        <dbReference type="EMBL" id="CAB5170472.1"/>
    </source>
</evidence>
<reference evidence="1" key="1">
    <citation type="submission" date="2020-04" db="EMBL/GenBank/DDBJ databases">
        <authorList>
            <person name="Chiriac C."/>
            <person name="Salcher M."/>
            <person name="Ghai R."/>
            <person name="Kavagutti S V."/>
        </authorList>
    </citation>
    <scope>NUCLEOTIDE SEQUENCE</scope>
</reference>
<dbReference type="EMBL" id="LR798202">
    <property type="protein sequence ID" value="CAB5170472.1"/>
    <property type="molecule type" value="Genomic_DNA"/>
</dbReference>
<name>A0A6J5KGK9_9CAUD</name>
<organism evidence="1">
    <name type="scientific">uncultured Caudovirales phage</name>
    <dbReference type="NCBI Taxonomy" id="2100421"/>
    <lineage>
        <taxon>Viruses</taxon>
        <taxon>Duplodnaviria</taxon>
        <taxon>Heunggongvirae</taxon>
        <taxon>Uroviricota</taxon>
        <taxon>Caudoviricetes</taxon>
        <taxon>Peduoviridae</taxon>
        <taxon>Maltschvirus</taxon>
        <taxon>Maltschvirus maltsch</taxon>
    </lineage>
</organism>
<proteinExistence type="predicted"/>
<gene>
    <name evidence="2" type="ORF">UFOVP154_28</name>
    <name evidence="1" type="ORF">UFOVP8_13</name>
</gene>
<sequence length="221" mass="25039">MEVLFGTPSYDKQVCVDYLQSMVTTSILLTAQKIHMHLNVHAGNCFIDRARNSIVDYFLNETQATDLIFVDADIGWDATAIGRVLSYDEEIVAGLVPKREADHQAKYHQNALTGVMQNGLFQSLEAPTAFMRIKRSAFAKMDVAYPELRTLDDTTEHTNYFDTGVKDGKFRGEDIDFCRKWCAMGEFIWIDSDISFTHRGTSTWKGNFYDHAVKTGLLSRG</sequence>
<dbReference type="InterPro" id="IPR029044">
    <property type="entry name" value="Nucleotide-diphossugar_trans"/>
</dbReference>
<dbReference type="SUPFAM" id="SSF53448">
    <property type="entry name" value="Nucleotide-diphospho-sugar transferases"/>
    <property type="match status" value="1"/>
</dbReference>
<accession>A0A6J5KGK9</accession>